<dbReference type="PANTHER" id="PTHR36619:SF2">
    <property type="entry name" value="OS04G0208900 PROTEIN"/>
    <property type="match status" value="1"/>
</dbReference>
<dbReference type="OrthoDB" id="1052227at2759"/>
<dbReference type="Gramene" id="TraesCSU03G0414100.1">
    <property type="protein sequence ID" value="TraesCSU03G0414100.1.CDS1"/>
    <property type="gene ID" value="TraesCSU03G0414100"/>
</dbReference>
<evidence type="ECO:0000313" key="3">
    <source>
        <dbReference type="EnsemblPlants" id="TraesCSU02G236600.1.cds1"/>
    </source>
</evidence>
<keyword evidence="4" id="KW-1185">Reference proteome</keyword>
<dbReference type="PANTHER" id="PTHR36619">
    <property type="entry name" value="OS04G0208900 PROTEIN"/>
    <property type="match status" value="1"/>
</dbReference>
<dbReference type="Gramene" id="TraesCSU03G0414000.1">
    <property type="protein sequence ID" value="TraesCSU03G0414000.1.CDS1"/>
    <property type="gene ID" value="TraesCSU03G0414000"/>
</dbReference>
<reference evidence="3" key="2">
    <citation type="submission" date="2018-10" db="UniProtKB">
        <authorList>
            <consortium name="EnsemblPlants"/>
        </authorList>
    </citation>
    <scope>IDENTIFICATION</scope>
</reference>
<dbReference type="EnsemblPlants" id="TraesCSU02G236600.1">
    <property type="protein sequence ID" value="TraesCSU02G236600.1.cds1"/>
    <property type="gene ID" value="TraesCSU02G236600"/>
</dbReference>
<accession>A0A3B6U4M6</accession>
<evidence type="ECO:0000256" key="2">
    <source>
        <dbReference type="SAM" id="SignalP"/>
    </source>
</evidence>
<dbReference type="Gramene" id="TraesCSU02G236600.1">
    <property type="protein sequence ID" value="TraesCSU02G236600.1.cds1"/>
    <property type="gene ID" value="TraesCSU02G236600"/>
</dbReference>
<organism evidence="3">
    <name type="scientific">Triticum aestivum</name>
    <name type="common">Wheat</name>
    <dbReference type="NCBI Taxonomy" id="4565"/>
    <lineage>
        <taxon>Eukaryota</taxon>
        <taxon>Viridiplantae</taxon>
        <taxon>Streptophyta</taxon>
        <taxon>Embryophyta</taxon>
        <taxon>Tracheophyta</taxon>
        <taxon>Spermatophyta</taxon>
        <taxon>Magnoliopsida</taxon>
        <taxon>Liliopsida</taxon>
        <taxon>Poales</taxon>
        <taxon>Poaceae</taxon>
        <taxon>BOP clade</taxon>
        <taxon>Pooideae</taxon>
        <taxon>Triticodae</taxon>
        <taxon>Triticeae</taxon>
        <taxon>Triticinae</taxon>
        <taxon>Triticum</taxon>
    </lineage>
</organism>
<name>A0A3B6U4M6_WHEAT</name>
<feature type="region of interest" description="Disordered" evidence="1">
    <location>
        <begin position="19"/>
        <end position="66"/>
    </location>
</feature>
<feature type="signal peptide" evidence="2">
    <location>
        <begin position="1"/>
        <end position="19"/>
    </location>
</feature>
<evidence type="ECO:0000313" key="4">
    <source>
        <dbReference type="Proteomes" id="UP000019116"/>
    </source>
</evidence>
<protein>
    <submittedName>
        <fullName evidence="3">Uncharacterized protein</fullName>
    </submittedName>
</protein>
<keyword evidence="2" id="KW-0732">Signal</keyword>
<proteinExistence type="predicted"/>
<feature type="chain" id="PRO_5043181654" evidence="2">
    <location>
        <begin position="20"/>
        <end position="88"/>
    </location>
</feature>
<dbReference type="OMA" id="PLFRGRX"/>
<sequence length="88" mass="9318">MSTLEAMILLLLLLTPTAAGEGARRPPATSAPFRAPLHGRQPLFRGRAANGCMPRGSRVPPSAPSRYANYHTLDAGVCDHAGGRSRKP</sequence>
<reference evidence="3" key="1">
    <citation type="submission" date="2018-08" db="EMBL/GenBank/DDBJ databases">
        <authorList>
            <person name="Rossello M."/>
        </authorList>
    </citation>
    <scope>NUCLEOTIDE SEQUENCE [LARGE SCALE GENOMIC DNA]</scope>
    <source>
        <strain evidence="3">cv. Chinese Spring</strain>
    </source>
</reference>
<dbReference type="Gramene" id="TraesLDM2B03G00841750.1">
    <property type="protein sequence ID" value="TraesLDM2B03G00841750.1.CDS1"/>
    <property type="gene ID" value="TraesLDM2B03G00841750"/>
</dbReference>
<evidence type="ECO:0000256" key="1">
    <source>
        <dbReference type="SAM" id="MobiDB-lite"/>
    </source>
</evidence>
<dbReference type="Proteomes" id="UP000019116">
    <property type="component" value="Chromosome Un"/>
</dbReference>
<dbReference type="AlphaFoldDB" id="A0A3B6U4M6"/>